<organism evidence="11 12">
    <name type="scientific">Piptocephalis cylindrospora</name>
    <dbReference type="NCBI Taxonomy" id="1907219"/>
    <lineage>
        <taxon>Eukaryota</taxon>
        <taxon>Fungi</taxon>
        <taxon>Fungi incertae sedis</taxon>
        <taxon>Zoopagomycota</taxon>
        <taxon>Zoopagomycotina</taxon>
        <taxon>Zoopagomycetes</taxon>
        <taxon>Zoopagales</taxon>
        <taxon>Piptocephalidaceae</taxon>
        <taxon>Piptocephalis</taxon>
    </lineage>
</organism>
<feature type="domain" description="SLC41A/MgtE integral membrane" evidence="10">
    <location>
        <begin position="253"/>
        <end position="373"/>
    </location>
</feature>
<evidence type="ECO:0000256" key="6">
    <source>
        <dbReference type="ARBA" id="ARBA00022989"/>
    </source>
</evidence>
<dbReference type="InterPro" id="IPR045349">
    <property type="entry name" value="SLC41A1-3"/>
</dbReference>
<dbReference type="PANTHER" id="PTHR16228">
    <property type="entry name" value="DIVALENT CATION TRANSPORTER SOLUTE CARRIER FAMILY 41"/>
    <property type="match status" value="1"/>
</dbReference>
<dbReference type="FunFam" id="1.10.357.20:FF:000001">
    <property type="entry name" value="Solute carrier family 41 member 2"/>
    <property type="match status" value="1"/>
</dbReference>
<comment type="similarity">
    <text evidence="2">Belongs to the SLC41A transporter family.</text>
</comment>
<evidence type="ECO:0000256" key="2">
    <source>
        <dbReference type="ARBA" id="ARBA00009749"/>
    </source>
</evidence>
<dbReference type="GO" id="GO:0005886">
    <property type="term" value="C:plasma membrane"/>
    <property type="evidence" value="ECO:0007669"/>
    <property type="project" value="TreeGrafter"/>
</dbReference>
<feature type="transmembrane region" description="Helical" evidence="9">
    <location>
        <begin position="287"/>
        <end position="308"/>
    </location>
</feature>
<keyword evidence="7" id="KW-0406">Ion transport</keyword>
<feature type="transmembrane region" description="Helical" evidence="9">
    <location>
        <begin position="85"/>
        <end position="108"/>
    </location>
</feature>
<keyword evidence="8 9" id="KW-0472">Membrane</keyword>
<evidence type="ECO:0000256" key="1">
    <source>
        <dbReference type="ARBA" id="ARBA00004141"/>
    </source>
</evidence>
<evidence type="ECO:0000313" key="11">
    <source>
        <dbReference type="EMBL" id="RKP12202.1"/>
    </source>
</evidence>
<dbReference type="EMBL" id="KZ988436">
    <property type="protein sequence ID" value="RKP12202.1"/>
    <property type="molecule type" value="Genomic_DNA"/>
</dbReference>
<evidence type="ECO:0000256" key="3">
    <source>
        <dbReference type="ARBA" id="ARBA00022448"/>
    </source>
</evidence>
<feature type="transmembrane region" description="Helical" evidence="9">
    <location>
        <begin position="120"/>
        <end position="145"/>
    </location>
</feature>
<dbReference type="InterPro" id="IPR006667">
    <property type="entry name" value="SLC41_membr_dom"/>
</dbReference>
<feature type="transmembrane region" description="Helical" evidence="9">
    <location>
        <begin position="320"/>
        <end position="341"/>
    </location>
</feature>
<keyword evidence="4 9" id="KW-0812">Transmembrane</keyword>
<feature type="domain" description="SLC41A/MgtE integral membrane" evidence="10">
    <location>
        <begin position="42"/>
        <end position="176"/>
    </location>
</feature>
<feature type="transmembrane region" description="Helical" evidence="9">
    <location>
        <begin position="217"/>
        <end position="239"/>
    </location>
</feature>
<evidence type="ECO:0000256" key="9">
    <source>
        <dbReference type="SAM" id="Phobius"/>
    </source>
</evidence>
<dbReference type="InterPro" id="IPR036739">
    <property type="entry name" value="SLC41_membr_dom_sf"/>
</dbReference>
<evidence type="ECO:0000256" key="4">
    <source>
        <dbReference type="ARBA" id="ARBA00022692"/>
    </source>
</evidence>
<dbReference type="Proteomes" id="UP000267251">
    <property type="component" value="Unassembled WGS sequence"/>
</dbReference>
<evidence type="ECO:0000256" key="5">
    <source>
        <dbReference type="ARBA" id="ARBA00022842"/>
    </source>
</evidence>
<dbReference type="SUPFAM" id="SSF161093">
    <property type="entry name" value="MgtE membrane domain-like"/>
    <property type="match status" value="2"/>
</dbReference>
<evidence type="ECO:0000313" key="12">
    <source>
        <dbReference type="Proteomes" id="UP000267251"/>
    </source>
</evidence>
<protein>
    <recommendedName>
        <fullName evidence="10">SLC41A/MgtE integral membrane domain-containing protein</fullName>
    </recommendedName>
</protein>
<feature type="non-terminal residue" evidence="11">
    <location>
        <position position="373"/>
    </location>
</feature>
<name>A0A4P9Y125_9FUNG</name>
<dbReference type="PANTHER" id="PTHR16228:SF7">
    <property type="entry name" value="SLC41A_MGTE INTEGRAL MEMBRANE DOMAIN-CONTAINING PROTEIN"/>
    <property type="match status" value="1"/>
</dbReference>
<keyword evidence="6 9" id="KW-1133">Transmembrane helix</keyword>
<sequence>LMAQALPTLVLAVCGLLMAGWLLDVVQHWEVFSQVSELFILVPVVLGLKGNLEMNLAARLSTAANLGELDDQAGRRSMILGNLALIQLQSLSVGGLAGLLSFLLGLLFHPHSHAVGEMAMMIVTAMSCASLSSFILGSFMCSLCVLSRRWGINPDNVASPIASSLGDLVTLILLSGVSRALLAWINTPLVWILLLAHLMAIPLWLRYCLSHPYTRSVIPYGWVPVMAAMVISSMAGLVLERFVERYAGMAVLVPVLNGISQNLACIFCSRLSTAFHSGVPETEGRTIFTLLLLNLPSQWLFLSLVKVLGLGHGGLDWRMWVAYSLVSYTLVVCLLGLARWLTGFLWRRNFDPDHYALPYLTAMGDVVGTVLLV</sequence>
<keyword evidence="3" id="KW-0813">Transport</keyword>
<proteinExistence type="inferred from homology"/>
<dbReference type="Pfam" id="PF01769">
    <property type="entry name" value="MgtE"/>
    <property type="match status" value="2"/>
</dbReference>
<dbReference type="GO" id="GO:0008324">
    <property type="term" value="F:monoatomic cation transmembrane transporter activity"/>
    <property type="evidence" value="ECO:0007669"/>
    <property type="project" value="InterPro"/>
</dbReference>
<comment type="subcellular location">
    <subcellularLocation>
        <location evidence="1">Membrane</location>
        <topology evidence="1">Multi-pass membrane protein</topology>
    </subcellularLocation>
</comment>
<keyword evidence="5" id="KW-0460">Magnesium</keyword>
<dbReference type="OrthoDB" id="666972at2759"/>
<dbReference type="AlphaFoldDB" id="A0A4P9Y125"/>
<evidence type="ECO:0000256" key="8">
    <source>
        <dbReference type="ARBA" id="ARBA00023136"/>
    </source>
</evidence>
<reference evidence="12" key="1">
    <citation type="journal article" date="2018" name="Nat. Microbiol.">
        <title>Leveraging single-cell genomics to expand the fungal tree of life.</title>
        <authorList>
            <person name="Ahrendt S.R."/>
            <person name="Quandt C.A."/>
            <person name="Ciobanu D."/>
            <person name="Clum A."/>
            <person name="Salamov A."/>
            <person name="Andreopoulos B."/>
            <person name="Cheng J.F."/>
            <person name="Woyke T."/>
            <person name="Pelin A."/>
            <person name="Henrissat B."/>
            <person name="Reynolds N.K."/>
            <person name="Benny G.L."/>
            <person name="Smith M.E."/>
            <person name="James T.Y."/>
            <person name="Grigoriev I.V."/>
        </authorList>
    </citation>
    <scope>NUCLEOTIDE SEQUENCE [LARGE SCALE GENOMIC DNA]</scope>
</reference>
<evidence type="ECO:0000256" key="7">
    <source>
        <dbReference type="ARBA" id="ARBA00023065"/>
    </source>
</evidence>
<gene>
    <name evidence="11" type="ORF">BJ684DRAFT_6675</name>
</gene>
<dbReference type="Gene3D" id="1.10.357.20">
    <property type="entry name" value="SLC41 divalent cation transporters, integral membrane domain"/>
    <property type="match status" value="2"/>
</dbReference>
<feature type="non-terminal residue" evidence="11">
    <location>
        <position position="1"/>
    </location>
</feature>
<accession>A0A4P9Y125</accession>
<evidence type="ECO:0000259" key="10">
    <source>
        <dbReference type="Pfam" id="PF01769"/>
    </source>
</evidence>
<feature type="transmembrane region" description="Helical" evidence="9">
    <location>
        <begin position="183"/>
        <end position="205"/>
    </location>
</feature>
<keyword evidence="12" id="KW-1185">Reference proteome</keyword>